<dbReference type="Proteomes" id="UP000054047">
    <property type="component" value="Unassembled WGS sequence"/>
</dbReference>
<dbReference type="GO" id="GO:0015074">
    <property type="term" value="P:DNA integration"/>
    <property type="evidence" value="ECO:0007669"/>
    <property type="project" value="InterPro"/>
</dbReference>
<dbReference type="PROSITE" id="PS51898">
    <property type="entry name" value="TYR_RECOMBINASE"/>
    <property type="match status" value="1"/>
</dbReference>
<feature type="domain" description="Tyr recombinase" evidence="2">
    <location>
        <begin position="129"/>
        <end position="321"/>
    </location>
</feature>
<evidence type="ECO:0000259" key="2">
    <source>
        <dbReference type="PROSITE" id="PS51898"/>
    </source>
</evidence>
<evidence type="ECO:0000313" key="4">
    <source>
        <dbReference type="Proteomes" id="UP000054047"/>
    </source>
</evidence>
<dbReference type="AlphaFoldDB" id="A0A0C2H4B7"/>
<dbReference type="SUPFAM" id="SSF56349">
    <property type="entry name" value="DNA breaking-rejoining enzymes"/>
    <property type="match status" value="1"/>
</dbReference>
<dbReference type="InterPro" id="IPR013762">
    <property type="entry name" value="Integrase-like_cat_sf"/>
</dbReference>
<protein>
    <submittedName>
        <fullName evidence="3">Site-specific recombinase, phage integrase family</fullName>
    </submittedName>
</protein>
<dbReference type="GO" id="GO:0003677">
    <property type="term" value="F:DNA binding"/>
    <property type="evidence" value="ECO:0007669"/>
    <property type="project" value="InterPro"/>
</dbReference>
<evidence type="ECO:0000313" key="3">
    <source>
        <dbReference type="EMBL" id="KIH68680.1"/>
    </source>
</evidence>
<organism evidence="3 4">
    <name type="scientific">Ancylostoma duodenale</name>
    <dbReference type="NCBI Taxonomy" id="51022"/>
    <lineage>
        <taxon>Eukaryota</taxon>
        <taxon>Metazoa</taxon>
        <taxon>Ecdysozoa</taxon>
        <taxon>Nematoda</taxon>
        <taxon>Chromadorea</taxon>
        <taxon>Rhabditida</taxon>
        <taxon>Rhabditina</taxon>
        <taxon>Rhabditomorpha</taxon>
        <taxon>Strongyloidea</taxon>
        <taxon>Ancylostomatidae</taxon>
        <taxon>Ancylostomatinae</taxon>
        <taxon>Ancylostoma</taxon>
    </lineage>
</organism>
<keyword evidence="1" id="KW-0233">DNA recombination</keyword>
<dbReference type="PANTHER" id="PTHR34605:SF3">
    <property type="entry name" value="P CELL-TYPE AGGLUTINATION PROTEIN MAP4-LIKE-RELATED"/>
    <property type="match status" value="1"/>
</dbReference>
<dbReference type="GO" id="GO:0006310">
    <property type="term" value="P:DNA recombination"/>
    <property type="evidence" value="ECO:0007669"/>
    <property type="project" value="UniProtKB-KW"/>
</dbReference>
<sequence length="324" mass="36131">MLIDKISEEQLNDLNQPSEPACREQVVEASIRPDPRDLQIISQAIPSLTIGGEQLEKQLGLESASAVPTSALPKLRNVFIAHLIDNDRVGSLGYHIAALSHFFRPVMGVDMEIQRAVLRMATRVGPSTRNRSKASSENIKQIIKWALQDGFKTSLKAATLILLAFSACLRVSELCHLRFSDLTFQGNAIWWLFIRRSKTDQMGQGATVAFRWDCLSQELWEPYCRACFPSAPSDFVFSTKHGATPSRDYVARQIKKTLASAGLAPRQLTPHSFRGGAATQAVRKGADSRKVMLAGRWKSFKSFQAYIDPSPVRFHLRSVVYITV</sequence>
<dbReference type="InterPro" id="IPR002104">
    <property type="entry name" value="Integrase_catalytic"/>
</dbReference>
<dbReference type="Gene3D" id="1.10.443.10">
    <property type="entry name" value="Intergrase catalytic core"/>
    <property type="match status" value="1"/>
</dbReference>
<accession>A0A0C2H4B7</accession>
<dbReference type="Pfam" id="PF00589">
    <property type="entry name" value="Phage_integrase"/>
    <property type="match status" value="1"/>
</dbReference>
<dbReference type="EMBL" id="KN726318">
    <property type="protein sequence ID" value="KIH68680.1"/>
    <property type="molecule type" value="Genomic_DNA"/>
</dbReference>
<keyword evidence="4" id="KW-1185">Reference proteome</keyword>
<proteinExistence type="predicted"/>
<dbReference type="InterPro" id="IPR011010">
    <property type="entry name" value="DNA_brk_join_enz"/>
</dbReference>
<dbReference type="OrthoDB" id="5870942at2759"/>
<name>A0A0C2H4B7_9BILA</name>
<evidence type="ECO:0000256" key="1">
    <source>
        <dbReference type="ARBA" id="ARBA00023172"/>
    </source>
</evidence>
<gene>
    <name evidence="3" type="ORF">ANCDUO_00989</name>
</gene>
<dbReference type="PANTHER" id="PTHR34605">
    <property type="entry name" value="PHAGE_INTEGRASE DOMAIN-CONTAINING PROTEIN"/>
    <property type="match status" value="1"/>
</dbReference>
<reference evidence="3 4" key="1">
    <citation type="submission" date="2013-12" db="EMBL/GenBank/DDBJ databases">
        <title>Draft genome of the parsitic nematode Ancylostoma duodenale.</title>
        <authorList>
            <person name="Mitreva M."/>
        </authorList>
    </citation>
    <scope>NUCLEOTIDE SEQUENCE [LARGE SCALE GENOMIC DNA]</scope>
    <source>
        <strain evidence="3 4">Zhejiang</strain>
    </source>
</reference>
<dbReference type="InterPro" id="IPR052925">
    <property type="entry name" value="Phage_Integrase-like_Recomb"/>
</dbReference>